<sequence length="273" mass="29924">MATVPDSTLGNSFSINMPEEPDVGIIKDEMSEAERLFHYSYATRSEEPCFLAFRGLQILNITNLQLELAKKKGAIKANNAAPNTDIQDLAPLLHQYADAIRDYAFLSGLQNIAGSQAQEKRQDLTYAFPDIAGLPGDPFNSAYRRLPDQSLIPVDPLRNWLKARLPSQLTYTKREQLLRTDEYLKGEPPEQVSLFVDKLARFIVAFAGGTSLVVPMLIMRIGENLTKSLVTTSIAVVLFAGITSLVLRANNTETVAATATYAAVLVVFVGTSG</sequence>
<dbReference type="EMBL" id="PQXH01000103">
    <property type="protein sequence ID" value="TGO11714.1"/>
    <property type="molecule type" value="Genomic_DNA"/>
</dbReference>
<keyword evidence="1" id="KW-1133">Transmembrane helix</keyword>
<dbReference type="Pfam" id="PF20237">
    <property type="entry name" value="DUF6594"/>
    <property type="match status" value="1"/>
</dbReference>
<accession>A0A4Z1EGW0</accession>
<dbReference type="Proteomes" id="UP000297777">
    <property type="component" value="Unassembled WGS sequence"/>
</dbReference>
<evidence type="ECO:0000256" key="1">
    <source>
        <dbReference type="SAM" id="Phobius"/>
    </source>
</evidence>
<feature type="transmembrane region" description="Helical" evidence="1">
    <location>
        <begin position="199"/>
        <end position="218"/>
    </location>
</feature>
<dbReference type="AlphaFoldDB" id="A0A4Z1EGW0"/>
<protein>
    <recommendedName>
        <fullName evidence="2">DUF6594 domain-containing protein</fullName>
    </recommendedName>
</protein>
<reference evidence="3 4" key="1">
    <citation type="submission" date="2017-12" db="EMBL/GenBank/DDBJ databases">
        <title>Comparative genomics of Botrytis spp.</title>
        <authorList>
            <person name="Valero-Jimenez C.A."/>
            <person name="Tapia P."/>
            <person name="Veloso J."/>
            <person name="Silva-Moreno E."/>
            <person name="Staats M."/>
            <person name="Valdes J.H."/>
            <person name="Van Kan J.A.L."/>
        </authorList>
    </citation>
    <scope>NUCLEOTIDE SEQUENCE [LARGE SCALE GENOMIC DNA]</scope>
    <source>
        <strain evidence="3 4">Bt9001</strain>
    </source>
</reference>
<gene>
    <name evidence="3" type="ORF">BTUL_0103g00110</name>
</gene>
<name>A0A4Z1EGW0_9HELO</name>
<evidence type="ECO:0000259" key="2">
    <source>
        <dbReference type="Pfam" id="PF20237"/>
    </source>
</evidence>
<dbReference type="InterPro" id="IPR046529">
    <property type="entry name" value="DUF6594"/>
</dbReference>
<dbReference type="OrthoDB" id="3498999at2759"/>
<proteinExistence type="predicted"/>
<evidence type="ECO:0000313" key="4">
    <source>
        <dbReference type="Proteomes" id="UP000297777"/>
    </source>
</evidence>
<feature type="transmembrane region" description="Helical" evidence="1">
    <location>
        <begin position="230"/>
        <end position="249"/>
    </location>
</feature>
<feature type="transmembrane region" description="Helical" evidence="1">
    <location>
        <begin position="255"/>
        <end position="272"/>
    </location>
</feature>
<keyword evidence="4" id="KW-1185">Reference proteome</keyword>
<keyword evidence="1" id="KW-0812">Transmembrane</keyword>
<feature type="domain" description="DUF6594" evidence="2">
    <location>
        <begin position="49"/>
        <end position="266"/>
    </location>
</feature>
<evidence type="ECO:0000313" key="3">
    <source>
        <dbReference type="EMBL" id="TGO11714.1"/>
    </source>
</evidence>
<comment type="caution">
    <text evidence="3">The sequence shown here is derived from an EMBL/GenBank/DDBJ whole genome shotgun (WGS) entry which is preliminary data.</text>
</comment>
<organism evidence="3 4">
    <name type="scientific">Botrytis tulipae</name>
    <dbReference type="NCBI Taxonomy" id="87230"/>
    <lineage>
        <taxon>Eukaryota</taxon>
        <taxon>Fungi</taxon>
        <taxon>Dikarya</taxon>
        <taxon>Ascomycota</taxon>
        <taxon>Pezizomycotina</taxon>
        <taxon>Leotiomycetes</taxon>
        <taxon>Helotiales</taxon>
        <taxon>Sclerotiniaceae</taxon>
        <taxon>Botrytis</taxon>
    </lineage>
</organism>
<keyword evidence="1" id="KW-0472">Membrane</keyword>